<dbReference type="EMBL" id="GBXM01054099">
    <property type="protein sequence ID" value="JAH54478.1"/>
    <property type="molecule type" value="Transcribed_RNA"/>
</dbReference>
<sequence length="45" mass="5154">MADVSILFYIIDEADSSTIKAFKYSSRYCLWFNFKGKGLVVSIIL</sequence>
<accession>A0A0E9TP27</accession>
<dbReference type="AlphaFoldDB" id="A0A0E9TP27"/>
<proteinExistence type="predicted"/>
<dbReference type="EMBL" id="GBXM01070011">
    <property type="protein sequence ID" value="JAH38566.1"/>
    <property type="molecule type" value="Transcribed_RNA"/>
</dbReference>
<reference evidence="1" key="2">
    <citation type="journal article" date="2015" name="Fish Shellfish Immunol.">
        <title>Early steps in the European eel (Anguilla anguilla)-Vibrio vulnificus interaction in the gills: Role of the RtxA13 toxin.</title>
        <authorList>
            <person name="Callol A."/>
            <person name="Pajuelo D."/>
            <person name="Ebbesson L."/>
            <person name="Teles M."/>
            <person name="MacKenzie S."/>
            <person name="Amaro C."/>
        </authorList>
    </citation>
    <scope>NUCLEOTIDE SEQUENCE</scope>
</reference>
<protein>
    <submittedName>
        <fullName evidence="1">Uncharacterized protein</fullName>
    </submittedName>
</protein>
<reference evidence="1" key="1">
    <citation type="submission" date="2014-11" db="EMBL/GenBank/DDBJ databases">
        <authorList>
            <person name="Amaro Gonzalez C."/>
        </authorList>
    </citation>
    <scope>NUCLEOTIDE SEQUENCE</scope>
</reference>
<name>A0A0E9TP27_ANGAN</name>
<organism evidence="1">
    <name type="scientific">Anguilla anguilla</name>
    <name type="common">European freshwater eel</name>
    <name type="synonym">Muraena anguilla</name>
    <dbReference type="NCBI Taxonomy" id="7936"/>
    <lineage>
        <taxon>Eukaryota</taxon>
        <taxon>Metazoa</taxon>
        <taxon>Chordata</taxon>
        <taxon>Craniata</taxon>
        <taxon>Vertebrata</taxon>
        <taxon>Euteleostomi</taxon>
        <taxon>Actinopterygii</taxon>
        <taxon>Neopterygii</taxon>
        <taxon>Teleostei</taxon>
        <taxon>Anguilliformes</taxon>
        <taxon>Anguillidae</taxon>
        <taxon>Anguilla</taxon>
    </lineage>
</organism>
<evidence type="ECO:0000313" key="1">
    <source>
        <dbReference type="EMBL" id="JAH54478.1"/>
    </source>
</evidence>